<accession>D5W7N3</accession>
<feature type="active site" evidence="6">
    <location>
        <position position="136"/>
    </location>
</feature>
<dbReference type="KEGG" id="bge:BC1002_1351"/>
<proteinExistence type="inferred from homology"/>
<dbReference type="NCBIfam" id="TIGR00520">
    <property type="entry name" value="asnASE_II"/>
    <property type="match status" value="1"/>
</dbReference>
<dbReference type="HOGENOM" id="CLU_019134_1_2_4"/>
<dbReference type="PANTHER" id="PTHR11707:SF28">
    <property type="entry name" value="60 KDA LYSOPHOSPHOLIPASE"/>
    <property type="match status" value="1"/>
</dbReference>
<sequence>MSRTLKRGESASDRPRMAARGASLTIAAMNTSTSSLPGPPATSSLPCIAVLATGGTIAGAAPDAANTSGYQAGIVGVDQLLAAVPALSTVARIAPEQITSIDSKDMALPLWITLTQRINALLASDDIDGVVVTHGTDTLEETAYLLHLTVKSDKPVVLTAAMRPASALSADGPLNLLNAVTVAAHGTSRGQGVLVAFNNRIHCARDVVKTSTYAVDAFQSPEIGALGWVQDGRVEFQREVVRAHTLASEFAIDAAWPQVEIVTSYAGVSRIAVDALIAAGVRGIVVAGTGNGSIHQALQQALVEAVARGIAVVRSSRVGSGHVMHNGAAADDALGFISAGALNPYKARVLLMLALAAGHTAPAALQKVFDTY</sequence>
<dbReference type="Gene3D" id="3.40.50.40">
    <property type="match status" value="1"/>
</dbReference>
<dbReference type="GO" id="GO:0004067">
    <property type="term" value="F:asparaginase activity"/>
    <property type="evidence" value="ECO:0007669"/>
    <property type="project" value="UniProtKB-UniRule"/>
</dbReference>
<organism evidence="10 11">
    <name type="scientific">Paraburkholderia atlantica</name>
    <dbReference type="NCBI Taxonomy" id="2654982"/>
    <lineage>
        <taxon>Bacteria</taxon>
        <taxon>Pseudomonadati</taxon>
        <taxon>Pseudomonadota</taxon>
        <taxon>Betaproteobacteria</taxon>
        <taxon>Burkholderiales</taxon>
        <taxon>Burkholderiaceae</taxon>
        <taxon>Paraburkholderia</taxon>
    </lineage>
</organism>
<evidence type="ECO:0000313" key="11">
    <source>
        <dbReference type="Proteomes" id="UP000002190"/>
    </source>
</evidence>
<dbReference type="STRING" id="640511.BC1002_1351"/>
<reference evidence="10 11" key="1">
    <citation type="submission" date="2010-04" db="EMBL/GenBank/DDBJ databases">
        <title>Complete sequence of chromosome 1 of Burkholderia sp. CCGE1002.</title>
        <authorList>
            <consortium name="US DOE Joint Genome Institute"/>
            <person name="Lucas S."/>
            <person name="Copeland A."/>
            <person name="Lapidus A."/>
            <person name="Cheng J.-F."/>
            <person name="Bruce D."/>
            <person name="Goodwin L."/>
            <person name="Pitluck S."/>
            <person name="Chertkov O."/>
            <person name="Detter J.C."/>
            <person name="Han C."/>
            <person name="Tapia R."/>
            <person name="Land M."/>
            <person name="Hauser L."/>
            <person name="Kyrpides N."/>
            <person name="Ovchinnikova G."/>
            <person name="Martinez-Romero E."/>
            <person name="Hernandez M.A.R."/>
            <person name="Tiedje J.M."/>
            <person name="Woyke T."/>
        </authorList>
    </citation>
    <scope>NUCLEOTIDE SEQUENCE [LARGE SCALE GENOMIC DNA]</scope>
    <source>
        <strain evidence="10 11">CCGE1002</strain>
    </source>
</reference>
<feature type="binding site" evidence="4">
    <location>
        <position position="103"/>
    </location>
    <ligand>
        <name>substrate</name>
    </ligand>
</feature>
<evidence type="ECO:0000256" key="3">
    <source>
        <dbReference type="PIRSR" id="PIRSR001220-1"/>
    </source>
</evidence>
<dbReference type="InterPro" id="IPR027475">
    <property type="entry name" value="Asparaginase/glutaminase_AS2"/>
</dbReference>
<feature type="binding site" evidence="4">
    <location>
        <begin position="136"/>
        <end position="137"/>
    </location>
    <ligand>
        <name>substrate</name>
    </ligand>
</feature>
<evidence type="ECO:0000259" key="9">
    <source>
        <dbReference type="Pfam" id="PF17763"/>
    </source>
</evidence>
<dbReference type="PANTHER" id="PTHR11707">
    <property type="entry name" value="L-ASPARAGINASE"/>
    <property type="match status" value="1"/>
</dbReference>
<protein>
    <submittedName>
        <fullName evidence="10">L-asparaginase, type II</fullName>
    </submittedName>
</protein>
<dbReference type="InterPro" id="IPR040919">
    <property type="entry name" value="Asparaginase_C"/>
</dbReference>
<reference evidence="10 11" key="2">
    <citation type="journal article" date="2012" name="J. Bacteriol.">
        <title>Genome Sequences of Burkholderia sp. Strains CCGE1002 and H160, Isolated from Legume Nodules in Mexico and Brazil.</title>
        <authorList>
            <person name="Ormeno-Orrillo E."/>
            <person name="Rogel M.A."/>
            <person name="Chueire L.M."/>
            <person name="Tiedje J.M."/>
            <person name="Martinez-Romero E."/>
            <person name="Hungria M."/>
        </authorList>
    </citation>
    <scope>NUCLEOTIDE SEQUENCE [LARGE SCALE GENOMIC DNA]</scope>
    <source>
        <strain evidence="10 11">CCGE1002</strain>
    </source>
</reference>
<evidence type="ECO:0000256" key="6">
    <source>
        <dbReference type="PROSITE-ProRule" id="PRU10100"/>
    </source>
</evidence>
<evidence type="ECO:0000256" key="4">
    <source>
        <dbReference type="PIRSR" id="PIRSR001220-2"/>
    </source>
</evidence>
<dbReference type="InterPro" id="IPR036152">
    <property type="entry name" value="Asp/glu_Ase-like_sf"/>
</dbReference>
<evidence type="ECO:0000256" key="7">
    <source>
        <dbReference type="RuleBase" id="RU004456"/>
    </source>
</evidence>
<comment type="similarity">
    <text evidence="1 7">Belongs to the asparaginase 1 family.</text>
</comment>
<dbReference type="Gene3D" id="3.40.50.1170">
    <property type="entry name" value="L-asparaginase, N-terminal domain"/>
    <property type="match status" value="1"/>
</dbReference>
<feature type="domain" description="L-asparaginase N-terminal" evidence="8">
    <location>
        <begin position="48"/>
        <end position="240"/>
    </location>
</feature>
<dbReference type="PROSITE" id="PS00917">
    <property type="entry name" value="ASN_GLN_ASE_2"/>
    <property type="match status" value="1"/>
</dbReference>
<dbReference type="SMART" id="SM00870">
    <property type="entry name" value="Asparaginase"/>
    <property type="match status" value="1"/>
</dbReference>
<feature type="active site" description="O-isoaspartyl threonine intermediate" evidence="3">
    <location>
        <position position="56"/>
    </location>
</feature>
<dbReference type="InterPro" id="IPR006034">
    <property type="entry name" value="Asparaginase/glutaminase-like"/>
</dbReference>
<dbReference type="InterPro" id="IPR037152">
    <property type="entry name" value="L-asparaginase_N_sf"/>
</dbReference>
<feature type="domain" description="Asparaginase/glutaminase C-terminal" evidence="9">
    <location>
        <begin position="258"/>
        <end position="369"/>
    </location>
</feature>
<dbReference type="InterPro" id="IPR004550">
    <property type="entry name" value="AsnASE_II"/>
</dbReference>
<evidence type="ECO:0000259" key="8">
    <source>
        <dbReference type="Pfam" id="PF00710"/>
    </source>
</evidence>
<name>D5W7N3_PARAM</name>
<evidence type="ECO:0000256" key="2">
    <source>
        <dbReference type="ARBA" id="ARBA00022801"/>
    </source>
</evidence>
<dbReference type="PIRSF" id="PIRSF500176">
    <property type="entry name" value="L_ASNase"/>
    <property type="match status" value="1"/>
</dbReference>
<dbReference type="Proteomes" id="UP000002190">
    <property type="component" value="Chromosome 1"/>
</dbReference>
<dbReference type="PROSITE" id="PS00144">
    <property type="entry name" value="ASN_GLN_ASE_1"/>
    <property type="match status" value="1"/>
</dbReference>
<dbReference type="InterPro" id="IPR020827">
    <property type="entry name" value="Asparaginase/glutaminase_AS1"/>
</dbReference>
<dbReference type="PRINTS" id="PR00139">
    <property type="entry name" value="ASNGLNASE"/>
</dbReference>
<evidence type="ECO:0000256" key="1">
    <source>
        <dbReference type="ARBA" id="ARBA00010518"/>
    </source>
</evidence>
<dbReference type="InterPro" id="IPR027474">
    <property type="entry name" value="L-asparaginase_N"/>
</dbReference>
<keyword evidence="2" id="KW-0378">Hydrolase</keyword>
<dbReference type="Pfam" id="PF17763">
    <property type="entry name" value="Asparaginase_C"/>
    <property type="match status" value="1"/>
</dbReference>
<dbReference type="SUPFAM" id="SSF53774">
    <property type="entry name" value="Glutaminase/Asparaginase"/>
    <property type="match status" value="1"/>
</dbReference>
<dbReference type="PIRSF" id="PIRSF001220">
    <property type="entry name" value="L-ASNase_gatD"/>
    <property type="match status" value="1"/>
</dbReference>
<dbReference type="SFLD" id="SFLDS00057">
    <property type="entry name" value="Glutaminase/Asparaginase"/>
    <property type="match status" value="1"/>
</dbReference>
<dbReference type="FunFam" id="3.40.50.1170:FF:000001">
    <property type="entry name" value="L-asparaginase 2"/>
    <property type="match status" value="1"/>
</dbReference>
<dbReference type="GO" id="GO:0006528">
    <property type="term" value="P:asparagine metabolic process"/>
    <property type="evidence" value="ECO:0007669"/>
    <property type="project" value="InterPro"/>
</dbReference>
<gene>
    <name evidence="10" type="ordered locus">BC1002_1351</name>
</gene>
<dbReference type="EMBL" id="CP002013">
    <property type="protein sequence ID" value="ADG15428.1"/>
    <property type="molecule type" value="Genomic_DNA"/>
</dbReference>
<dbReference type="eggNOG" id="COG0252">
    <property type="taxonomic scope" value="Bacteria"/>
</dbReference>
<evidence type="ECO:0000256" key="5">
    <source>
        <dbReference type="PROSITE-ProRule" id="PRU10099"/>
    </source>
</evidence>
<dbReference type="InterPro" id="IPR027473">
    <property type="entry name" value="L-asparaginase_C"/>
</dbReference>
<dbReference type="PROSITE" id="PS51732">
    <property type="entry name" value="ASN_GLN_ASE_3"/>
    <property type="match status" value="1"/>
</dbReference>
<dbReference type="AlphaFoldDB" id="D5W7N3"/>
<dbReference type="CDD" id="cd08964">
    <property type="entry name" value="L-asparaginase_II"/>
    <property type="match status" value="1"/>
</dbReference>
<evidence type="ECO:0000313" key="10">
    <source>
        <dbReference type="EMBL" id="ADG15428.1"/>
    </source>
</evidence>
<feature type="active site" evidence="5">
    <location>
        <position position="56"/>
    </location>
</feature>
<dbReference type="Pfam" id="PF00710">
    <property type="entry name" value="Asparaginase"/>
    <property type="match status" value="1"/>
</dbReference>